<keyword evidence="5" id="KW-0539">Nucleus</keyword>
<dbReference type="SUPFAM" id="SSF54001">
    <property type="entry name" value="Cysteine proteinases"/>
    <property type="match status" value="1"/>
</dbReference>
<dbReference type="InterPro" id="IPR018325">
    <property type="entry name" value="Rad4/PNGase_transGLS-fold"/>
</dbReference>
<dbReference type="Pfam" id="PF10403">
    <property type="entry name" value="BHD_1"/>
    <property type="match status" value="1"/>
</dbReference>
<protein>
    <submittedName>
        <fullName evidence="10">DNA repair protein putative</fullName>
    </submittedName>
</protein>
<feature type="compositionally biased region" description="Basic and acidic residues" evidence="6">
    <location>
        <begin position="1"/>
        <end position="13"/>
    </location>
</feature>
<keyword evidence="4" id="KW-0234">DNA repair</keyword>
<dbReference type="GO" id="GO:0006289">
    <property type="term" value="P:nucleotide-excision repair"/>
    <property type="evidence" value="ECO:0007669"/>
    <property type="project" value="InterPro"/>
</dbReference>
<dbReference type="InterPro" id="IPR038765">
    <property type="entry name" value="Papain-like_cys_pep_sf"/>
</dbReference>
<dbReference type="EMBL" id="FR824281">
    <property type="protein sequence ID" value="CCA24369.1"/>
    <property type="molecule type" value="Genomic_DNA"/>
</dbReference>
<dbReference type="AlphaFoldDB" id="F0W8D5"/>
<keyword evidence="3" id="KW-0227">DNA damage</keyword>
<evidence type="ECO:0000256" key="3">
    <source>
        <dbReference type="ARBA" id="ARBA00022763"/>
    </source>
</evidence>
<dbReference type="Pfam" id="PF03835">
    <property type="entry name" value="Rad4"/>
    <property type="match status" value="1"/>
</dbReference>
<dbReference type="GO" id="GO:0000111">
    <property type="term" value="C:nucleotide-excision repair factor 2 complex"/>
    <property type="evidence" value="ECO:0007669"/>
    <property type="project" value="TreeGrafter"/>
</dbReference>
<organism evidence="10">
    <name type="scientific">Albugo laibachii Nc14</name>
    <dbReference type="NCBI Taxonomy" id="890382"/>
    <lineage>
        <taxon>Eukaryota</taxon>
        <taxon>Sar</taxon>
        <taxon>Stramenopiles</taxon>
        <taxon>Oomycota</taxon>
        <taxon>Peronosporomycetes</taxon>
        <taxon>Albuginales</taxon>
        <taxon>Albuginaceae</taxon>
        <taxon>Albugo</taxon>
    </lineage>
</organism>
<proteinExistence type="inferred from homology"/>
<dbReference type="PANTHER" id="PTHR12135:SF0">
    <property type="entry name" value="DNA REPAIR PROTEIN COMPLEMENTING XP-C CELLS"/>
    <property type="match status" value="1"/>
</dbReference>
<evidence type="ECO:0000256" key="6">
    <source>
        <dbReference type="SAM" id="MobiDB-lite"/>
    </source>
</evidence>
<dbReference type="InterPro" id="IPR036985">
    <property type="entry name" value="Transglutaminase-like_sf"/>
</dbReference>
<evidence type="ECO:0000256" key="2">
    <source>
        <dbReference type="ARBA" id="ARBA00009525"/>
    </source>
</evidence>
<dbReference type="Pfam" id="PF10404">
    <property type="entry name" value="BHD_2"/>
    <property type="match status" value="1"/>
</dbReference>
<dbReference type="SMART" id="SM01031">
    <property type="entry name" value="BHD_2"/>
    <property type="match status" value="1"/>
</dbReference>
<feature type="domain" description="Rad4 beta-hairpin" evidence="7">
    <location>
        <begin position="338"/>
        <end position="388"/>
    </location>
</feature>
<dbReference type="EMBL" id="FR824079">
    <property type="protein sequence ID" value="CCA17390.1"/>
    <property type="molecule type" value="Genomic_DNA"/>
</dbReference>
<comment type="subcellular location">
    <subcellularLocation>
        <location evidence="1">Nucleus</location>
    </subcellularLocation>
</comment>
<evidence type="ECO:0000256" key="1">
    <source>
        <dbReference type="ARBA" id="ARBA00004123"/>
    </source>
</evidence>
<dbReference type="InterPro" id="IPR004583">
    <property type="entry name" value="DNA_repair_Rad4"/>
</dbReference>
<evidence type="ECO:0000256" key="5">
    <source>
        <dbReference type="ARBA" id="ARBA00023242"/>
    </source>
</evidence>
<feature type="domain" description="Rad4 beta-hairpin" evidence="9">
    <location>
        <begin position="454"/>
        <end position="528"/>
    </location>
</feature>
<dbReference type="SMART" id="SM01030">
    <property type="entry name" value="BHD_1"/>
    <property type="match status" value="1"/>
</dbReference>
<dbReference type="Gene3D" id="3.90.260.10">
    <property type="entry name" value="Transglutaminase-like"/>
    <property type="match status" value="1"/>
</dbReference>
<evidence type="ECO:0000313" key="11">
    <source>
        <dbReference type="EMBL" id="CCA24369.1"/>
    </source>
</evidence>
<dbReference type="PANTHER" id="PTHR12135">
    <property type="entry name" value="DNA REPAIR PROTEIN XP-C / RAD4"/>
    <property type="match status" value="1"/>
</dbReference>
<feature type="region of interest" description="Disordered" evidence="6">
    <location>
        <begin position="1"/>
        <end position="20"/>
    </location>
</feature>
<name>F0W8D5_9STRA</name>
<dbReference type="InterPro" id="IPR018326">
    <property type="entry name" value="Rad4_beta-hairpin_dom1"/>
</dbReference>
<dbReference type="HOGENOM" id="CLU_026889_1_0_1"/>
<accession>F0W8D5</accession>
<dbReference type="InterPro" id="IPR018327">
    <property type="entry name" value="BHD_2"/>
</dbReference>
<dbReference type="GO" id="GO:0003684">
    <property type="term" value="F:damaged DNA binding"/>
    <property type="evidence" value="ECO:0007669"/>
    <property type="project" value="InterPro"/>
</dbReference>
<dbReference type="GO" id="GO:0005737">
    <property type="term" value="C:cytoplasm"/>
    <property type="evidence" value="ECO:0007669"/>
    <property type="project" value="TreeGrafter"/>
</dbReference>
<dbReference type="Gene3D" id="3.30.70.2460">
    <property type="entry name" value="Rad4, beta-hairpin domain BHD3"/>
    <property type="match status" value="1"/>
</dbReference>
<sequence>MNSESDERSDSQHTEFALDIGDEFLEDEEENGFIEWDDEEEEKSEVPHQTVCANVDWEAVNKSLQEDSQKGKSKRRKLSKDEKKRNLLLHQSHLVLLMASGTEWHATSCKHNLLRALLASIVPAKVRNEIEAIALKLQHLCRFYNQKFSLVESQSNGHSDLDEATFLHAFSERKGTRIIFHLLFLVLCRSIGYYCRLVVALDAYQIDLKASENIILRDPESDFYAPCIWIEVWNSDTNQWTSCDVAKNTVLQQNVSEILPRKSISYVLSFDQISGLAVDVTARYVHSWSKIMQLRHGHEFFSELVEAYNKRISETTPKDTSILAQIEQEKIELQQAVDAESMPTSVERFRRHRRYCLERHLGRLEVLHPRKPAGIFKGQSVFLRCHIQKLQSARLWLRQGRIIKEEEKNQPIKQLTRKRDTRKGYNDTQQREVALYGRWQTDAFVPPIVVDGIVPKNEHGNIELWSEHHLPVGATHLRMRHITSAASKLGIDYAPALIGFETKNGMNYPKFDGIIVASSHEQLLIDAQAHLEQEKIEHAIKRNQNLIHKRWKRLVQRLLIRNRLEVDYGKI</sequence>
<comment type="similarity">
    <text evidence="2">Belongs to the XPC family.</text>
</comment>
<evidence type="ECO:0000256" key="4">
    <source>
        <dbReference type="ARBA" id="ARBA00023204"/>
    </source>
</evidence>
<reference evidence="10" key="1">
    <citation type="journal article" date="2011" name="PLoS Biol.">
        <title>Gene gain and loss during evolution of obligate parasitism in the white rust pathogen of Arabidopsis thaliana.</title>
        <authorList>
            <person name="Kemen E."/>
            <person name="Gardiner A."/>
            <person name="Schultz-Larsen T."/>
            <person name="Kemen A.C."/>
            <person name="Balmuth A.L."/>
            <person name="Robert-Seilaniantz A."/>
            <person name="Bailey K."/>
            <person name="Holub E."/>
            <person name="Studholme D.J."/>
            <person name="Maclean D."/>
            <person name="Jones J.D."/>
        </authorList>
    </citation>
    <scope>NUCLEOTIDE SEQUENCE</scope>
</reference>
<dbReference type="GO" id="GO:0003697">
    <property type="term" value="F:single-stranded DNA binding"/>
    <property type="evidence" value="ECO:0007669"/>
    <property type="project" value="TreeGrafter"/>
</dbReference>
<dbReference type="GO" id="GO:0006298">
    <property type="term" value="P:mismatch repair"/>
    <property type="evidence" value="ECO:0007669"/>
    <property type="project" value="TreeGrafter"/>
</dbReference>
<evidence type="ECO:0000259" key="9">
    <source>
        <dbReference type="SMART" id="SM01032"/>
    </source>
</evidence>
<dbReference type="SMART" id="SM01032">
    <property type="entry name" value="BHD_3"/>
    <property type="match status" value="1"/>
</dbReference>
<evidence type="ECO:0000259" key="7">
    <source>
        <dbReference type="SMART" id="SM01030"/>
    </source>
</evidence>
<evidence type="ECO:0000313" key="10">
    <source>
        <dbReference type="EMBL" id="CCA17390.1"/>
    </source>
</evidence>
<evidence type="ECO:0000259" key="8">
    <source>
        <dbReference type="SMART" id="SM01031"/>
    </source>
</evidence>
<gene>
    <name evidence="10" type="primary">AlNc14C34G3066</name>
    <name evidence="11" type="synonym">AlNc14C236G9387</name>
    <name evidence="10" type="ORF">ALNC14_035330</name>
    <name evidence="11" type="ORF">ALNC14_105130</name>
</gene>
<dbReference type="InterPro" id="IPR042488">
    <property type="entry name" value="Rad4_BHD3_sf"/>
</dbReference>
<dbReference type="Gene3D" id="2.20.20.110">
    <property type="entry name" value="Rad4, beta-hairpin domain BHD1"/>
    <property type="match status" value="1"/>
</dbReference>
<dbReference type="GO" id="GO:0071942">
    <property type="term" value="C:XPC complex"/>
    <property type="evidence" value="ECO:0007669"/>
    <property type="project" value="TreeGrafter"/>
</dbReference>
<reference evidence="10" key="2">
    <citation type="submission" date="2011-02" db="EMBL/GenBank/DDBJ databases">
        <authorList>
            <person name="MacLean D."/>
        </authorList>
    </citation>
    <scope>NUCLEOTIDE SEQUENCE</scope>
</reference>
<dbReference type="InterPro" id="IPR018328">
    <property type="entry name" value="Rad4_beta-hairpin_dom3"/>
</dbReference>
<feature type="domain" description="Rad4 beta-hairpin" evidence="8">
    <location>
        <begin position="390"/>
        <end position="447"/>
    </location>
</feature>
<dbReference type="Pfam" id="PF10405">
    <property type="entry name" value="BHD_3"/>
    <property type="match status" value="1"/>
</dbReference>